<evidence type="ECO:0000259" key="1">
    <source>
        <dbReference type="Pfam" id="PF02698"/>
    </source>
</evidence>
<dbReference type="AlphaFoldDB" id="A0AAW1QJM5"/>
<accession>A0AAW1QJM5</accession>
<name>A0AAW1QJM5_9CHLO</name>
<comment type="caution">
    <text evidence="2">The sequence shown here is derived from an EMBL/GenBank/DDBJ whole genome shotgun (WGS) entry which is preliminary data.</text>
</comment>
<sequence length="242" mass="26753">MVKLLVQVGIVGLVAVIAQLLLSSQGASAWQHQILSASRLVYWTDGTRGVMPLPVGHSVESGVVLGYRLRRDGTPSTTLEERVDMALDLLDEGRTRWLLFSGGLPRGQNVTEAEAMKAYALQQLGRKSAAGRLKLEDRSRSTRENALFSLQIAATDRWGSLAVITSPFHQLRAGLTFACAAKQSLAAEVRPQIFVYQESAKTNGRHPVRNLQARLLKALAATWDFHRELAALAYYWLRGWLC</sequence>
<dbReference type="Gene3D" id="3.40.50.620">
    <property type="entry name" value="HUPs"/>
    <property type="match status" value="1"/>
</dbReference>
<keyword evidence="3" id="KW-1185">Reference proteome</keyword>
<reference evidence="2 3" key="1">
    <citation type="journal article" date="2024" name="Nat. Commun.">
        <title>Phylogenomics reveals the evolutionary origins of lichenization in chlorophyte algae.</title>
        <authorList>
            <person name="Puginier C."/>
            <person name="Libourel C."/>
            <person name="Otte J."/>
            <person name="Skaloud P."/>
            <person name="Haon M."/>
            <person name="Grisel S."/>
            <person name="Petersen M."/>
            <person name="Berrin J.G."/>
            <person name="Delaux P.M."/>
            <person name="Dal Grande F."/>
            <person name="Keller J."/>
        </authorList>
    </citation>
    <scope>NUCLEOTIDE SEQUENCE [LARGE SCALE GENOMIC DNA]</scope>
    <source>
        <strain evidence="2 3">SAG 2145</strain>
    </source>
</reference>
<evidence type="ECO:0000313" key="3">
    <source>
        <dbReference type="Proteomes" id="UP001438707"/>
    </source>
</evidence>
<protein>
    <recommendedName>
        <fullName evidence="1">DUF218 domain-containing protein</fullName>
    </recommendedName>
</protein>
<organism evidence="2 3">
    <name type="scientific">Apatococcus lobatus</name>
    <dbReference type="NCBI Taxonomy" id="904363"/>
    <lineage>
        <taxon>Eukaryota</taxon>
        <taxon>Viridiplantae</taxon>
        <taxon>Chlorophyta</taxon>
        <taxon>core chlorophytes</taxon>
        <taxon>Trebouxiophyceae</taxon>
        <taxon>Chlorellales</taxon>
        <taxon>Chlorellaceae</taxon>
        <taxon>Apatococcus</taxon>
    </lineage>
</organism>
<dbReference type="PANTHER" id="PTHR30336:SF20">
    <property type="entry name" value="DUF218 DOMAIN-CONTAINING PROTEIN"/>
    <property type="match status" value="1"/>
</dbReference>
<dbReference type="InterPro" id="IPR014729">
    <property type="entry name" value="Rossmann-like_a/b/a_fold"/>
</dbReference>
<dbReference type="InterPro" id="IPR051599">
    <property type="entry name" value="Cell_Envelope_Assoc"/>
</dbReference>
<dbReference type="GO" id="GO:0005886">
    <property type="term" value="C:plasma membrane"/>
    <property type="evidence" value="ECO:0007669"/>
    <property type="project" value="TreeGrafter"/>
</dbReference>
<dbReference type="PANTHER" id="PTHR30336">
    <property type="entry name" value="INNER MEMBRANE PROTEIN, PROBABLE PERMEASE"/>
    <property type="match status" value="1"/>
</dbReference>
<feature type="domain" description="DUF218" evidence="1">
    <location>
        <begin position="63"/>
        <end position="189"/>
    </location>
</feature>
<dbReference type="Proteomes" id="UP001438707">
    <property type="component" value="Unassembled WGS sequence"/>
</dbReference>
<dbReference type="CDD" id="cd06259">
    <property type="entry name" value="YdcF-like"/>
    <property type="match status" value="1"/>
</dbReference>
<dbReference type="Pfam" id="PF02698">
    <property type="entry name" value="DUF218"/>
    <property type="match status" value="1"/>
</dbReference>
<evidence type="ECO:0000313" key="2">
    <source>
        <dbReference type="EMBL" id="KAK9821693.1"/>
    </source>
</evidence>
<dbReference type="InterPro" id="IPR003848">
    <property type="entry name" value="DUF218"/>
</dbReference>
<dbReference type="EMBL" id="JALJOS010000036">
    <property type="protein sequence ID" value="KAK9821693.1"/>
    <property type="molecule type" value="Genomic_DNA"/>
</dbReference>
<proteinExistence type="predicted"/>
<gene>
    <name evidence="2" type="ORF">WJX74_008860</name>
</gene>